<feature type="domain" description="Peptidase S26" evidence="8">
    <location>
        <begin position="22"/>
        <end position="171"/>
    </location>
</feature>
<evidence type="ECO:0000256" key="6">
    <source>
        <dbReference type="PIRSR" id="PIRSR600223-1"/>
    </source>
</evidence>
<dbReference type="SUPFAM" id="SSF51306">
    <property type="entry name" value="LexA/Signal peptidase"/>
    <property type="match status" value="1"/>
</dbReference>
<dbReference type="Proteomes" id="UP000638732">
    <property type="component" value="Unassembled WGS sequence"/>
</dbReference>
<accession>A0A965ZHR8</accession>
<evidence type="ECO:0000256" key="4">
    <source>
        <dbReference type="ARBA" id="ARBA00019232"/>
    </source>
</evidence>
<dbReference type="InterPro" id="IPR019758">
    <property type="entry name" value="Pept_S26A_signal_pept_1_CS"/>
</dbReference>
<comment type="catalytic activity">
    <reaction evidence="1 7">
        <text>Cleavage of hydrophobic, N-terminal signal or leader sequences from secreted and periplasmic proteins.</text>
        <dbReference type="EC" id="3.4.21.89"/>
    </reaction>
</comment>
<dbReference type="NCBIfam" id="TIGR02227">
    <property type="entry name" value="sigpep_I_bact"/>
    <property type="match status" value="2"/>
</dbReference>
<reference evidence="9" key="2">
    <citation type="submission" date="2020-10" db="EMBL/GenBank/DDBJ databases">
        <title>Mucilaginibacter sp. nov., isolated from soil.</title>
        <authorList>
            <person name="Jeon C.O."/>
        </authorList>
    </citation>
    <scope>NUCLEOTIDE SEQUENCE</scope>
    <source>
        <strain evidence="9">R11</strain>
    </source>
</reference>
<organism evidence="9 10">
    <name type="scientific">Mucilaginibacter agri</name>
    <dbReference type="NCBI Taxonomy" id="2695265"/>
    <lineage>
        <taxon>Bacteria</taxon>
        <taxon>Pseudomonadati</taxon>
        <taxon>Bacteroidota</taxon>
        <taxon>Sphingobacteriia</taxon>
        <taxon>Sphingobacteriales</taxon>
        <taxon>Sphingobacteriaceae</taxon>
        <taxon>Mucilaginibacter</taxon>
    </lineage>
</organism>
<dbReference type="PRINTS" id="PR00727">
    <property type="entry name" value="LEADERPTASE"/>
</dbReference>
<dbReference type="Pfam" id="PF10502">
    <property type="entry name" value="Peptidase_S26"/>
    <property type="match status" value="2"/>
</dbReference>
<dbReference type="InterPro" id="IPR036286">
    <property type="entry name" value="LexA/Signal_pep-like_sf"/>
</dbReference>
<evidence type="ECO:0000256" key="3">
    <source>
        <dbReference type="ARBA" id="ARBA00013208"/>
    </source>
</evidence>
<evidence type="ECO:0000256" key="1">
    <source>
        <dbReference type="ARBA" id="ARBA00000677"/>
    </source>
</evidence>
<dbReference type="GO" id="GO:0009003">
    <property type="term" value="F:signal peptidase activity"/>
    <property type="evidence" value="ECO:0007669"/>
    <property type="project" value="UniProtKB-EC"/>
</dbReference>
<dbReference type="PANTHER" id="PTHR43390">
    <property type="entry name" value="SIGNAL PEPTIDASE I"/>
    <property type="match status" value="1"/>
</dbReference>
<keyword evidence="7" id="KW-0812">Transmembrane</keyword>
<sequence length="364" mass="41484">MKWNLNFKRKADQNKPKKSKTREWFDAILFAVVASTIIRGLLFSAYAIPSGSMEGTLLTGDYLFVSKFNYGPRMPITPVSVPFLEARIGGFKTYWDGLQLPYYRLPGLSSLKKGDVVVFNLPSDSLNGPVDMKTNYIKRCQAEPGDVLTIVNSQVYVNGKAAKNAPKAQTSYVVSTDGQELNPQVIHDLHIEVYQQLTNTDFIMIIPVDSYNSFKSYSAIKSIKPYLDPTGQFDPGIFPHNALYKWNNDNFGPLKLPKKGWKIRLNDSTVALYSRAIQNYEGNKLTHVGNNYFVNGAKADTYTFKENYYWMMGDNRHNSEDSRVWGYVPEQNIVGKAMITWMSIDSTENIFNKVRWSRILRPIE</sequence>
<dbReference type="PANTHER" id="PTHR43390:SF1">
    <property type="entry name" value="CHLOROPLAST PROCESSING PEPTIDASE"/>
    <property type="match status" value="1"/>
</dbReference>
<keyword evidence="10" id="KW-1185">Reference proteome</keyword>
<dbReference type="InterPro" id="IPR000223">
    <property type="entry name" value="Pept_S26A_signal_pept_1"/>
</dbReference>
<evidence type="ECO:0000256" key="5">
    <source>
        <dbReference type="ARBA" id="ARBA00022801"/>
    </source>
</evidence>
<keyword evidence="7" id="KW-0645">Protease</keyword>
<evidence type="ECO:0000313" key="9">
    <source>
        <dbReference type="EMBL" id="NCD69962.1"/>
    </source>
</evidence>
<dbReference type="AlphaFoldDB" id="A0A965ZHR8"/>
<dbReference type="GO" id="GO:0004252">
    <property type="term" value="F:serine-type endopeptidase activity"/>
    <property type="evidence" value="ECO:0007669"/>
    <property type="project" value="InterPro"/>
</dbReference>
<dbReference type="EC" id="3.4.21.89" evidence="3 7"/>
<evidence type="ECO:0000256" key="7">
    <source>
        <dbReference type="RuleBase" id="RU362042"/>
    </source>
</evidence>
<name>A0A965ZHR8_9SPHI</name>
<proteinExistence type="inferred from homology"/>
<evidence type="ECO:0000313" key="10">
    <source>
        <dbReference type="Proteomes" id="UP000638732"/>
    </source>
</evidence>
<dbReference type="CDD" id="cd06530">
    <property type="entry name" value="S26_SPase_I"/>
    <property type="match status" value="2"/>
</dbReference>
<dbReference type="InterPro" id="IPR019533">
    <property type="entry name" value="Peptidase_S26"/>
</dbReference>
<comment type="caution">
    <text evidence="9">The sequence shown here is derived from an EMBL/GenBank/DDBJ whole genome shotgun (WGS) entry which is preliminary data.</text>
</comment>
<dbReference type="EMBL" id="WWEO01000042">
    <property type="protein sequence ID" value="NCD69962.1"/>
    <property type="molecule type" value="Genomic_DNA"/>
</dbReference>
<evidence type="ECO:0000256" key="2">
    <source>
        <dbReference type="ARBA" id="ARBA00009370"/>
    </source>
</evidence>
<dbReference type="GO" id="GO:0006465">
    <property type="term" value="P:signal peptide processing"/>
    <property type="evidence" value="ECO:0007669"/>
    <property type="project" value="InterPro"/>
</dbReference>
<feature type="active site" evidence="6">
    <location>
        <position position="52"/>
    </location>
</feature>
<feature type="transmembrane region" description="Helical" evidence="7">
    <location>
        <begin position="24"/>
        <end position="48"/>
    </location>
</feature>
<dbReference type="PROSITE" id="PS00761">
    <property type="entry name" value="SPASE_I_3"/>
    <property type="match status" value="1"/>
</dbReference>
<protein>
    <recommendedName>
        <fullName evidence="4 7">Signal peptidase I</fullName>
        <ecNumber evidence="3 7">3.4.21.89</ecNumber>
    </recommendedName>
</protein>
<evidence type="ECO:0000259" key="8">
    <source>
        <dbReference type="Pfam" id="PF10502"/>
    </source>
</evidence>
<feature type="domain" description="Peptidase S26" evidence="8">
    <location>
        <begin position="264"/>
        <end position="341"/>
    </location>
</feature>
<comment type="similarity">
    <text evidence="2 7">Belongs to the peptidase S26 family.</text>
</comment>
<keyword evidence="5 7" id="KW-0378">Hydrolase</keyword>
<keyword evidence="7" id="KW-0472">Membrane</keyword>
<dbReference type="GO" id="GO:0016020">
    <property type="term" value="C:membrane"/>
    <property type="evidence" value="ECO:0007669"/>
    <property type="project" value="UniProtKB-SubCell"/>
</dbReference>
<comment type="subcellular location">
    <subcellularLocation>
        <location evidence="7">Membrane</location>
        <topology evidence="7">Single-pass type II membrane protein</topology>
    </subcellularLocation>
</comment>
<gene>
    <name evidence="9" type="primary">lepB</name>
    <name evidence="9" type="ORF">GSY63_11390</name>
</gene>
<dbReference type="Gene3D" id="2.10.109.10">
    <property type="entry name" value="Umud Fragment, subunit A"/>
    <property type="match status" value="2"/>
</dbReference>
<dbReference type="RefSeq" id="WP_166585933.1">
    <property type="nucleotide sequence ID" value="NZ_WWEO01000042.1"/>
</dbReference>
<keyword evidence="7" id="KW-1133">Transmembrane helix</keyword>
<feature type="active site" evidence="6">
    <location>
        <position position="138"/>
    </location>
</feature>
<reference evidence="9" key="1">
    <citation type="submission" date="2020-01" db="EMBL/GenBank/DDBJ databases">
        <authorList>
            <person name="Seo Y.L."/>
        </authorList>
    </citation>
    <scope>NUCLEOTIDE SEQUENCE</scope>
    <source>
        <strain evidence="9">R11</strain>
    </source>
</reference>